<keyword evidence="4" id="KW-0479">Metal-binding</keyword>
<dbReference type="Gene3D" id="2.60.40.2970">
    <property type="match status" value="1"/>
</dbReference>
<feature type="domain" description="Lysine-specific metallo-endopeptidase" evidence="9">
    <location>
        <begin position="209"/>
        <end position="340"/>
    </location>
</feature>
<keyword evidence="7" id="KW-0482">Metalloprotease</keyword>
<dbReference type="Proteomes" id="UP000484015">
    <property type="component" value="Unassembled WGS sequence"/>
</dbReference>
<keyword evidence="6" id="KW-0862">Zinc</keyword>
<reference evidence="10 11" key="1">
    <citation type="submission" date="2019-11" db="EMBL/GenBank/DDBJ databases">
        <title>Type strains purchased from KCTC, JCM and DSMZ.</title>
        <authorList>
            <person name="Lu H."/>
        </authorList>
    </citation>
    <scope>NUCLEOTIDE SEQUENCE [LARGE SCALE GENOMIC DNA]</scope>
    <source>
        <strain evidence="10 11">KCTC 42409</strain>
    </source>
</reference>
<dbReference type="AlphaFoldDB" id="A0A6L6Q3Z7"/>
<dbReference type="EMBL" id="WNLA01000014">
    <property type="protein sequence ID" value="MTW04206.1"/>
    <property type="molecule type" value="Genomic_DNA"/>
</dbReference>
<dbReference type="RefSeq" id="WP_155440566.1">
    <property type="nucleotide sequence ID" value="NZ_WNLA01000014.1"/>
</dbReference>
<proteinExistence type="inferred from homology"/>
<dbReference type="GO" id="GO:0004222">
    <property type="term" value="F:metalloendopeptidase activity"/>
    <property type="evidence" value="ECO:0007669"/>
    <property type="project" value="InterPro"/>
</dbReference>
<evidence type="ECO:0000256" key="2">
    <source>
        <dbReference type="ARBA" id="ARBA00010279"/>
    </source>
</evidence>
<dbReference type="GO" id="GO:0046872">
    <property type="term" value="F:metal ion binding"/>
    <property type="evidence" value="ECO:0007669"/>
    <property type="project" value="UniProtKB-KW"/>
</dbReference>
<comment type="caution">
    <text evidence="10">The sequence shown here is derived from an EMBL/GenBank/DDBJ whole genome shotgun (WGS) entry which is preliminary data.</text>
</comment>
<feature type="chain" id="PRO_5026958661" evidence="8">
    <location>
        <begin position="25"/>
        <end position="346"/>
    </location>
</feature>
<dbReference type="Pfam" id="PF14521">
    <property type="entry name" value="Aspzincin_M35"/>
    <property type="match status" value="1"/>
</dbReference>
<evidence type="ECO:0000259" key="9">
    <source>
        <dbReference type="SMART" id="SM01351"/>
    </source>
</evidence>
<dbReference type="InterPro" id="IPR024079">
    <property type="entry name" value="MetalloPept_cat_dom_sf"/>
</dbReference>
<evidence type="ECO:0000313" key="10">
    <source>
        <dbReference type="EMBL" id="MTW04206.1"/>
    </source>
</evidence>
<dbReference type="InterPro" id="IPR029463">
    <property type="entry name" value="Lys_MEP"/>
</dbReference>
<keyword evidence="5" id="KW-0378">Hydrolase</keyword>
<gene>
    <name evidence="10" type="ORF">GM668_19170</name>
</gene>
<keyword evidence="8" id="KW-0732">Signal</keyword>
<dbReference type="SMART" id="SM01351">
    <property type="entry name" value="Aspzincin_M35"/>
    <property type="match status" value="1"/>
</dbReference>
<evidence type="ECO:0000313" key="11">
    <source>
        <dbReference type="Proteomes" id="UP000484015"/>
    </source>
</evidence>
<dbReference type="CDD" id="cd11306">
    <property type="entry name" value="M35_peptidyl-Lys"/>
    <property type="match status" value="1"/>
</dbReference>
<dbReference type="Gene3D" id="3.40.390.10">
    <property type="entry name" value="Collagenase (Catalytic Domain)"/>
    <property type="match status" value="1"/>
</dbReference>
<keyword evidence="3" id="KW-0645">Protease</keyword>
<dbReference type="OrthoDB" id="7649992at2"/>
<evidence type="ECO:0000256" key="6">
    <source>
        <dbReference type="ARBA" id="ARBA00022833"/>
    </source>
</evidence>
<keyword evidence="11" id="KW-1185">Reference proteome</keyword>
<dbReference type="InterPro" id="IPR034115">
    <property type="entry name" value="M35_peptidyl-Lys"/>
</dbReference>
<name>A0A6L6Q3Z7_9BURK</name>
<evidence type="ECO:0000256" key="8">
    <source>
        <dbReference type="SAM" id="SignalP"/>
    </source>
</evidence>
<feature type="signal peptide" evidence="8">
    <location>
        <begin position="1"/>
        <end position="24"/>
    </location>
</feature>
<dbReference type="PANTHER" id="PTHR37016:SF3">
    <property type="entry name" value="NEUTRAL PROTEASE 2-RELATED"/>
    <property type="match status" value="1"/>
</dbReference>
<sequence length="346" mass="36961">MSWNHVVKFGGSVVAAALCFGAQAAGNGIVTKVSIDKQTLGASDDVVVKVTMTNTTSQPQQILKWDTPFGDIEHSLFDVTRDGVPVPYEGMIAKRPAPAASDYFTIQPGKSHTVQIELSSMYNMSVTGEYKIRYKAKGSNKNKQAEDLTSDAVTVYIEGALRRGVMPEAQPVQSLAGGSLSYSKCSASQQSTISSAVAAGTAMASDGDAYLAAGKAGTRYTKWFGAYTSARYNTAKSHFAAIKDAFQNKPITVDCSCNKTYYAYVYPTQPYKIYVCKAFWSAPMTGTDSKGGTLVHEMSHFNVVAGTDDHVYGQSGAAQLAITDPDTALDNADSHEYFGENTPAGN</sequence>
<evidence type="ECO:0000256" key="4">
    <source>
        <dbReference type="ARBA" id="ARBA00022723"/>
    </source>
</evidence>
<evidence type="ECO:0000256" key="1">
    <source>
        <dbReference type="ARBA" id="ARBA00001947"/>
    </source>
</evidence>
<comment type="similarity">
    <text evidence="2">Belongs to the peptidase M35 family.</text>
</comment>
<dbReference type="PANTHER" id="PTHR37016">
    <property type="match status" value="1"/>
</dbReference>
<evidence type="ECO:0000256" key="5">
    <source>
        <dbReference type="ARBA" id="ARBA00022801"/>
    </source>
</evidence>
<dbReference type="SUPFAM" id="SSF55486">
    <property type="entry name" value="Metalloproteases ('zincins'), catalytic domain"/>
    <property type="match status" value="1"/>
</dbReference>
<accession>A0A6L6Q3Z7</accession>
<organism evidence="10 11">
    <name type="scientific">Pseudoduganella ginsengisoli</name>
    <dbReference type="NCBI Taxonomy" id="1462440"/>
    <lineage>
        <taxon>Bacteria</taxon>
        <taxon>Pseudomonadati</taxon>
        <taxon>Pseudomonadota</taxon>
        <taxon>Betaproteobacteria</taxon>
        <taxon>Burkholderiales</taxon>
        <taxon>Oxalobacteraceae</taxon>
        <taxon>Telluria group</taxon>
        <taxon>Pseudoduganella</taxon>
    </lineage>
</organism>
<comment type="cofactor">
    <cofactor evidence="1">
        <name>Zn(2+)</name>
        <dbReference type="ChEBI" id="CHEBI:29105"/>
    </cofactor>
</comment>
<protein>
    <submittedName>
        <fullName evidence="10">Peptidase M35</fullName>
    </submittedName>
</protein>
<evidence type="ECO:0000256" key="3">
    <source>
        <dbReference type="ARBA" id="ARBA00022670"/>
    </source>
</evidence>
<dbReference type="InterPro" id="IPR050414">
    <property type="entry name" value="Fungal_M35_metalloproteases"/>
</dbReference>
<dbReference type="GO" id="GO:0006508">
    <property type="term" value="P:proteolysis"/>
    <property type="evidence" value="ECO:0007669"/>
    <property type="project" value="UniProtKB-KW"/>
</dbReference>
<evidence type="ECO:0000256" key="7">
    <source>
        <dbReference type="ARBA" id="ARBA00023049"/>
    </source>
</evidence>